<evidence type="ECO:0000256" key="1">
    <source>
        <dbReference type="ARBA" id="ARBA00005417"/>
    </source>
</evidence>
<dbReference type="Pfam" id="PF00005">
    <property type="entry name" value="ABC_tran"/>
    <property type="match status" value="1"/>
</dbReference>
<evidence type="ECO:0000313" key="7">
    <source>
        <dbReference type="Proteomes" id="UP000055060"/>
    </source>
</evidence>
<dbReference type="OrthoDB" id="9806726at2"/>
<keyword evidence="7" id="KW-1185">Reference proteome</keyword>
<dbReference type="InterPro" id="IPR003593">
    <property type="entry name" value="AAA+_ATPase"/>
</dbReference>
<sequence length="275" mass="30613">MKKQSHDPIQKEPARLELENIVVAYNGHPILEDLSFEVPHGAQVAVVGPNGAGKSTLFKALVGLLPLRKGQIRIHGLPLGQHKDCVAYIPQREEVDWHFPVIVEEVVMMGRFNDYGWLGKPGEADHEAVSRSMTQMGISKLAKRSISELSGGQQQRVFLARALAQEPHILLMDEPFTGVDISTQEVTLNLLEDLHARGVTVLVSTHDLNMAAERFERILLLKRRLIAYGTREQVFTPENITAAFGKQALILDNLVVVDHCCPGDEHEHIHPEETA</sequence>
<evidence type="ECO:0000256" key="3">
    <source>
        <dbReference type="ARBA" id="ARBA00022741"/>
    </source>
</evidence>
<evidence type="ECO:0000313" key="6">
    <source>
        <dbReference type="EMBL" id="GAP14159.1"/>
    </source>
</evidence>
<dbReference type="RefSeq" id="WP_075073446.1">
    <property type="nucleotide sequence ID" value="NZ_DF967972.1"/>
</dbReference>
<gene>
    <name evidence="6" type="ORF">LARV_01925</name>
</gene>
<dbReference type="PROSITE" id="PS00211">
    <property type="entry name" value="ABC_TRANSPORTER_1"/>
    <property type="match status" value="1"/>
</dbReference>
<dbReference type="InterPro" id="IPR003439">
    <property type="entry name" value="ABC_transporter-like_ATP-bd"/>
</dbReference>
<dbReference type="SUPFAM" id="SSF52540">
    <property type="entry name" value="P-loop containing nucleoside triphosphate hydrolases"/>
    <property type="match status" value="1"/>
</dbReference>
<comment type="similarity">
    <text evidence="1">Belongs to the ABC transporter superfamily.</text>
</comment>
<keyword evidence="3" id="KW-0547">Nucleotide-binding</keyword>
<dbReference type="SMART" id="SM00382">
    <property type="entry name" value="AAA"/>
    <property type="match status" value="1"/>
</dbReference>
<accession>A0A0S7B9I9</accession>
<dbReference type="FunFam" id="3.40.50.300:FF:000134">
    <property type="entry name" value="Iron-enterobactin ABC transporter ATP-binding protein"/>
    <property type="match status" value="1"/>
</dbReference>
<organism evidence="6">
    <name type="scientific">Longilinea arvoryzae</name>
    <dbReference type="NCBI Taxonomy" id="360412"/>
    <lineage>
        <taxon>Bacteria</taxon>
        <taxon>Bacillati</taxon>
        <taxon>Chloroflexota</taxon>
        <taxon>Anaerolineae</taxon>
        <taxon>Anaerolineales</taxon>
        <taxon>Anaerolineaceae</taxon>
        <taxon>Longilinea</taxon>
    </lineage>
</organism>
<dbReference type="Gene3D" id="3.40.50.300">
    <property type="entry name" value="P-loop containing nucleotide triphosphate hydrolases"/>
    <property type="match status" value="1"/>
</dbReference>
<name>A0A0S7B9I9_9CHLR</name>
<reference evidence="6" key="1">
    <citation type="submission" date="2015-07" db="EMBL/GenBank/DDBJ databases">
        <title>Draft Genome Sequences of Anaerolinea thermolimosa IMO-1, Bellilinea caldifistulae GOMI-1, Leptolinea tardivitalis YMTK-2, Levilinea saccharolytica KIBI-1,Longilinea arvoryzae KOME-1, Previously Described as Members of the Anaerolineaceae (Chloroflexi).</title>
        <authorList>
            <person name="Sekiguchi Y."/>
            <person name="Ohashi A."/>
            <person name="Matsuura N."/>
            <person name="Tourlousse M.D."/>
        </authorList>
    </citation>
    <scope>NUCLEOTIDE SEQUENCE [LARGE SCALE GENOMIC DNA]</scope>
    <source>
        <strain evidence="6">KOME-1</strain>
    </source>
</reference>
<proteinExistence type="inferred from homology"/>
<dbReference type="AlphaFoldDB" id="A0A0S7B9I9"/>
<dbReference type="CDD" id="cd03235">
    <property type="entry name" value="ABC_Metallic_Cations"/>
    <property type="match status" value="1"/>
</dbReference>
<dbReference type="Proteomes" id="UP000055060">
    <property type="component" value="Unassembled WGS sequence"/>
</dbReference>
<dbReference type="STRING" id="360412.LARV_01925"/>
<dbReference type="PANTHER" id="PTHR42734:SF5">
    <property type="entry name" value="IRON TRANSPORT SYSTEM ATP-BINDING PROTEIN HI_0361-RELATED"/>
    <property type="match status" value="1"/>
</dbReference>
<dbReference type="InterPro" id="IPR017871">
    <property type="entry name" value="ABC_transporter-like_CS"/>
</dbReference>
<dbReference type="PANTHER" id="PTHR42734">
    <property type="entry name" value="METAL TRANSPORT SYSTEM ATP-BINDING PROTEIN TM_0124-RELATED"/>
    <property type="match status" value="1"/>
</dbReference>
<dbReference type="PROSITE" id="PS50893">
    <property type="entry name" value="ABC_TRANSPORTER_2"/>
    <property type="match status" value="1"/>
</dbReference>
<dbReference type="EMBL" id="DF967972">
    <property type="protein sequence ID" value="GAP14159.1"/>
    <property type="molecule type" value="Genomic_DNA"/>
</dbReference>
<protein>
    <submittedName>
        <fullName evidence="6">ABC-type Mn/Zn transport systems, ATPase component</fullName>
    </submittedName>
</protein>
<dbReference type="InterPro" id="IPR027417">
    <property type="entry name" value="P-loop_NTPase"/>
</dbReference>
<keyword evidence="2" id="KW-0813">Transport</keyword>
<feature type="domain" description="ABC transporter" evidence="5">
    <location>
        <begin position="16"/>
        <end position="248"/>
    </location>
</feature>
<evidence type="ECO:0000259" key="5">
    <source>
        <dbReference type="PROSITE" id="PS50893"/>
    </source>
</evidence>
<dbReference type="GO" id="GO:0005524">
    <property type="term" value="F:ATP binding"/>
    <property type="evidence" value="ECO:0007669"/>
    <property type="project" value="UniProtKB-KW"/>
</dbReference>
<evidence type="ECO:0000256" key="2">
    <source>
        <dbReference type="ARBA" id="ARBA00022448"/>
    </source>
</evidence>
<evidence type="ECO:0000256" key="4">
    <source>
        <dbReference type="ARBA" id="ARBA00022840"/>
    </source>
</evidence>
<keyword evidence="4" id="KW-0067">ATP-binding</keyword>
<dbReference type="GO" id="GO:0016887">
    <property type="term" value="F:ATP hydrolysis activity"/>
    <property type="evidence" value="ECO:0007669"/>
    <property type="project" value="InterPro"/>
</dbReference>
<dbReference type="InterPro" id="IPR050153">
    <property type="entry name" value="Metal_Ion_Import_ABC"/>
</dbReference>